<dbReference type="Proteomes" id="UP000001555">
    <property type="component" value="Unassembled WGS sequence"/>
</dbReference>
<keyword evidence="3" id="KW-1185">Reference proteome</keyword>
<proteinExistence type="predicted"/>
<dbReference type="AlphaFoldDB" id="B7QLR3"/>
<evidence type="ECO:0000313" key="2">
    <source>
        <dbReference type="EnsemblMetazoa" id="ISCW014426-PA"/>
    </source>
</evidence>
<dbReference type="EMBL" id="DS967407">
    <property type="protein sequence ID" value="EEC19785.1"/>
    <property type="molecule type" value="Genomic_DNA"/>
</dbReference>
<evidence type="ECO:0000313" key="3">
    <source>
        <dbReference type="Proteomes" id="UP000001555"/>
    </source>
</evidence>
<dbReference type="EnsemblMetazoa" id="ISCW014426-RA">
    <property type="protein sequence ID" value="ISCW014426-PA"/>
    <property type="gene ID" value="ISCW014426"/>
</dbReference>
<gene>
    <name evidence="1" type="ORF">IscW_ISCW014426</name>
</gene>
<dbReference type="PaxDb" id="6945-B7QLR3"/>
<dbReference type="InParanoid" id="B7QLR3"/>
<dbReference type="HOGENOM" id="CLU_2852198_0_0_1"/>
<organism>
    <name type="scientific">Ixodes scapularis</name>
    <name type="common">Black-legged tick</name>
    <name type="synonym">Deer tick</name>
    <dbReference type="NCBI Taxonomy" id="6945"/>
    <lineage>
        <taxon>Eukaryota</taxon>
        <taxon>Metazoa</taxon>
        <taxon>Ecdysozoa</taxon>
        <taxon>Arthropoda</taxon>
        <taxon>Chelicerata</taxon>
        <taxon>Arachnida</taxon>
        <taxon>Acari</taxon>
        <taxon>Parasitiformes</taxon>
        <taxon>Ixodida</taxon>
        <taxon>Ixodoidea</taxon>
        <taxon>Ixodidae</taxon>
        <taxon>Ixodinae</taxon>
        <taxon>Ixodes</taxon>
    </lineage>
</organism>
<reference evidence="2" key="2">
    <citation type="submission" date="2020-05" db="UniProtKB">
        <authorList>
            <consortium name="EnsemblMetazoa"/>
        </authorList>
    </citation>
    <scope>IDENTIFICATION</scope>
    <source>
        <strain evidence="2">wikel</strain>
    </source>
</reference>
<reference evidence="1 3" key="1">
    <citation type="submission" date="2008-03" db="EMBL/GenBank/DDBJ databases">
        <title>Annotation of Ixodes scapularis.</title>
        <authorList>
            <consortium name="Ixodes scapularis Genome Project Consortium"/>
            <person name="Caler E."/>
            <person name="Hannick L.I."/>
            <person name="Bidwell S."/>
            <person name="Joardar V."/>
            <person name="Thiagarajan M."/>
            <person name="Amedeo P."/>
            <person name="Galinsky K.J."/>
            <person name="Schobel S."/>
            <person name="Inman J."/>
            <person name="Hostetler J."/>
            <person name="Miller J."/>
            <person name="Hammond M."/>
            <person name="Megy K."/>
            <person name="Lawson D."/>
            <person name="Kodira C."/>
            <person name="Sutton G."/>
            <person name="Meyer J."/>
            <person name="Hill C.A."/>
            <person name="Birren B."/>
            <person name="Nene V."/>
            <person name="Collins F."/>
            <person name="Alarcon-Chaidez F."/>
            <person name="Wikel S."/>
            <person name="Strausberg R."/>
        </authorList>
    </citation>
    <scope>NUCLEOTIDE SEQUENCE [LARGE SCALE GENOMIC DNA]</scope>
    <source>
        <strain evidence="3">Wikel</strain>
        <strain evidence="1">Wikel colony</strain>
    </source>
</reference>
<dbReference type="VEuPathDB" id="VectorBase:ISCI014426"/>
<protein>
    <submittedName>
        <fullName evidence="1 2">Uncharacterized protein</fullName>
    </submittedName>
</protein>
<evidence type="ECO:0000313" key="1">
    <source>
        <dbReference type="EMBL" id="EEC19785.1"/>
    </source>
</evidence>
<sequence>MHCRDDDAHSRALCGRPKSPVAASRLHVAAVGTLSDLWIVHATARPTHAPPPVRAETLFDRREPL</sequence>
<name>B7QLR3_IXOSC</name>
<dbReference type="EMBL" id="ABJB011047200">
    <property type="status" value="NOT_ANNOTATED_CDS"/>
    <property type="molecule type" value="Genomic_DNA"/>
</dbReference>
<dbReference type="VEuPathDB" id="VectorBase:ISCW014426"/>
<accession>B7QLR3</accession>